<evidence type="ECO:0000313" key="2">
    <source>
        <dbReference type="EMBL" id="RNA42837.1"/>
    </source>
</evidence>
<dbReference type="EMBL" id="REGN01000313">
    <property type="protein sequence ID" value="RNA42837.1"/>
    <property type="molecule type" value="Genomic_DNA"/>
</dbReference>
<keyword evidence="3" id="KW-1185">Reference proteome</keyword>
<feature type="region of interest" description="Disordered" evidence="1">
    <location>
        <begin position="38"/>
        <end position="88"/>
    </location>
</feature>
<dbReference type="Proteomes" id="UP000276133">
    <property type="component" value="Unassembled WGS sequence"/>
</dbReference>
<dbReference type="GO" id="GO:0016301">
    <property type="term" value="F:kinase activity"/>
    <property type="evidence" value="ECO:0007669"/>
    <property type="project" value="UniProtKB-KW"/>
</dbReference>
<protein>
    <submittedName>
        <fullName evidence="2">Serine threonine kinase with TRP</fullName>
    </submittedName>
</protein>
<evidence type="ECO:0000256" key="1">
    <source>
        <dbReference type="SAM" id="MobiDB-lite"/>
    </source>
</evidence>
<dbReference type="OrthoDB" id="10456502at2759"/>
<dbReference type="AlphaFoldDB" id="A0A3M7T4H9"/>
<sequence length="558" mass="64760">MKTNPIGTRPQAKSDNVFEIAARAEKLLKEILSSNKPANLLNTVVKNEPVQEPEPSPRPSSTPQQPLASHAPQSSPHHPHNYYYHQGQAAPTPGHHIYANAAYYVTNPPPVIPYYYQPVQPPQTVYYQSYQSNVYRAPVYSQPRPSYIKSAPVLYQPKRRVDADAPGDECDTEQDLNIMRERELKDLKCKSVLEKMNVFIKYYKQFCELYMQRVHMLECGDSLKIQFGSLIRHLNEYDMVLDELNSIIVEHERGFVCKNNHRKTKKLFNKSKAFIRYECSKRLQANIFEYRRLINSQDRYAGMYDLLDMNNHLISLIPEIGVSIRRYINKCERAREVDADEDEQWNSECSNDENSSCEKAAANDVDLSIPSFNEFCRNHEDKMEKESGDCQPAVQAASSKSFRNHESYSKGIDALNRYLLKRVDQEESLDELVKERIVKWINKRQAKYILIFSEVDKLLNQHKAGECYPKFHSYLLFNLGKLVTVCESYHQKLKELLYSTTIRRKKKRKKVKILPEAMTDVFGEINDLKKSLEYGKVLIKKCNNDFKLATPVESNATE</sequence>
<organism evidence="2 3">
    <name type="scientific">Brachionus plicatilis</name>
    <name type="common">Marine rotifer</name>
    <name type="synonym">Brachionus muelleri</name>
    <dbReference type="NCBI Taxonomy" id="10195"/>
    <lineage>
        <taxon>Eukaryota</taxon>
        <taxon>Metazoa</taxon>
        <taxon>Spiralia</taxon>
        <taxon>Gnathifera</taxon>
        <taxon>Rotifera</taxon>
        <taxon>Eurotatoria</taxon>
        <taxon>Monogononta</taxon>
        <taxon>Pseudotrocha</taxon>
        <taxon>Ploima</taxon>
        <taxon>Brachionidae</taxon>
        <taxon>Brachionus</taxon>
    </lineage>
</organism>
<accession>A0A3M7T4H9</accession>
<name>A0A3M7T4H9_BRAPC</name>
<reference evidence="2 3" key="1">
    <citation type="journal article" date="2018" name="Sci. Rep.">
        <title>Genomic signatures of local adaptation to the degree of environmental predictability in rotifers.</title>
        <authorList>
            <person name="Franch-Gras L."/>
            <person name="Hahn C."/>
            <person name="Garcia-Roger E.M."/>
            <person name="Carmona M.J."/>
            <person name="Serra M."/>
            <person name="Gomez A."/>
        </authorList>
    </citation>
    <scope>NUCLEOTIDE SEQUENCE [LARGE SCALE GENOMIC DNA]</scope>
    <source>
        <strain evidence="2">HYR1</strain>
    </source>
</reference>
<feature type="compositionally biased region" description="Low complexity" evidence="1">
    <location>
        <begin position="61"/>
        <end position="86"/>
    </location>
</feature>
<comment type="caution">
    <text evidence="2">The sequence shown here is derived from an EMBL/GenBank/DDBJ whole genome shotgun (WGS) entry which is preliminary data.</text>
</comment>
<evidence type="ECO:0000313" key="3">
    <source>
        <dbReference type="Proteomes" id="UP000276133"/>
    </source>
</evidence>
<gene>
    <name evidence="2" type="ORF">BpHYR1_015007</name>
</gene>
<keyword evidence="2" id="KW-0808">Transferase</keyword>
<proteinExistence type="predicted"/>
<keyword evidence="2" id="KW-0418">Kinase</keyword>